<dbReference type="AlphaFoldDB" id="A0A182ISB4"/>
<sequence length="374" mass="40180">MAVGEASFLDLYKAVRSNTEVEQKAISRPRRTGDKTLTLYLRKSFDSAPVMETVANAVGETASTRLVVEQSTIELKGVDMTATAEEVADVVAKASGVRLTQEDVHMRPRMDGSQPPPTIFPPSRETTRPNPDAAAAIEGRYYRRDARLNVQTGAQPHTTTQAAMKSEDTTIQPWANTTENASSSRDESSSIRDTNHNGRTDRRNARSPPAVQPTAGAGSSRGESPGRTEDELYDPASNKAEVGVNGARQHGGCTAMAANRQRHPRATRMEDSGATLQPETIASLTAVGYPGPSHATLATIAPLTAAEKPGPWHTTTVATEHYEPEYISWRRAVDELYRLGSTNCTSHERAKVGNDIGSTVTEVPASVTQGGSNN</sequence>
<name>A0A182ISB4_ANOAO</name>
<reference evidence="2" key="1">
    <citation type="submission" date="2022-08" db="UniProtKB">
        <authorList>
            <consortium name="EnsemblMetazoa"/>
        </authorList>
    </citation>
    <scope>IDENTIFICATION</scope>
    <source>
        <strain evidence="2">EBRO</strain>
    </source>
</reference>
<dbReference type="EnsemblMetazoa" id="AATE004557-RA">
    <property type="protein sequence ID" value="AATE004557-PA.1"/>
    <property type="gene ID" value="AATE004557"/>
</dbReference>
<proteinExistence type="predicted"/>
<accession>A0A182ISB4</accession>
<feature type="compositionally biased region" description="Basic and acidic residues" evidence="1">
    <location>
        <begin position="184"/>
        <end position="204"/>
    </location>
</feature>
<evidence type="ECO:0000256" key="1">
    <source>
        <dbReference type="SAM" id="MobiDB-lite"/>
    </source>
</evidence>
<feature type="compositionally biased region" description="Polar residues" evidence="1">
    <location>
        <begin position="149"/>
        <end position="181"/>
    </location>
</feature>
<feature type="region of interest" description="Disordered" evidence="1">
    <location>
        <begin position="107"/>
        <end position="131"/>
    </location>
</feature>
<dbReference type="VEuPathDB" id="VectorBase:AATE004557"/>
<feature type="region of interest" description="Disordered" evidence="1">
    <location>
        <begin position="148"/>
        <end position="236"/>
    </location>
</feature>
<organism evidence="2">
    <name type="scientific">Anopheles atroparvus</name>
    <name type="common">European mosquito</name>
    <dbReference type="NCBI Taxonomy" id="41427"/>
    <lineage>
        <taxon>Eukaryota</taxon>
        <taxon>Metazoa</taxon>
        <taxon>Ecdysozoa</taxon>
        <taxon>Arthropoda</taxon>
        <taxon>Hexapoda</taxon>
        <taxon>Insecta</taxon>
        <taxon>Pterygota</taxon>
        <taxon>Neoptera</taxon>
        <taxon>Endopterygota</taxon>
        <taxon>Diptera</taxon>
        <taxon>Nematocera</taxon>
        <taxon>Culicoidea</taxon>
        <taxon>Culicidae</taxon>
        <taxon>Anophelinae</taxon>
        <taxon>Anopheles</taxon>
    </lineage>
</organism>
<evidence type="ECO:0000313" key="2">
    <source>
        <dbReference type="EnsemblMetazoa" id="AATE004557-PA.1"/>
    </source>
</evidence>
<protein>
    <submittedName>
        <fullName evidence="2">Uncharacterized protein</fullName>
    </submittedName>
</protein>